<dbReference type="PATRIC" id="fig|217031.6.peg.1608"/>
<proteinExistence type="predicted"/>
<dbReference type="EMBL" id="LDJR01000034">
    <property type="protein sequence ID" value="OAK72685.1"/>
    <property type="molecule type" value="Genomic_DNA"/>
</dbReference>
<dbReference type="AlphaFoldDB" id="A0A177ZXN1"/>
<dbReference type="RefSeq" id="WP_064467903.1">
    <property type="nucleotide sequence ID" value="NZ_LDJR01000034.1"/>
</dbReference>
<organism evidence="1 2">
    <name type="scientific">Lederbergia galactosidilytica</name>
    <dbReference type="NCBI Taxonomy" id="217031"/>
    <lineage>
        <taxon>Bacteria</taxon>
        <taxon>Bacillati</taxon>
        <taxon>Bacillota</taxon>
        <taxon>Bacilli</taxon>
        <taxon>Bacillales</taxon>
        <taxon>Bacillaceae</taxon>
        <taxon>Lederbergia</taxon>
    </lineage>
</organism>
<evidence type="ECO:0000313" key="1">
    <source>
        <dbReference type="EMBL" id="OAK72685.1"/>
    </source>
</evidence>
<name>A0A177ZXN1_9BACI</name>
<accession>A0A177ZXN1</accession>
<protein>
    <submittedName>
        <fullName evidence="1">Phage protein</fullName>
    </submittedName>
</protein>
<reference evidence="1 2" key="1">
    <citation type="submission" date="2015-05" db="EMBL/GenBank/DDBJ databases">
        <title>Comparison of genome.</title>
        <authorList>
            <person name="Zheng Z."/>
            <person name="Sun M."/>
        </authorList>
    </citation>
    <scope>NUCLEOTIDE SEQUENCE [LARGE SCALE GENOMIC DNA]</scope>
    <source>
        <strain evidence="1 2">G25-74</strain>
    </source>
</reference>
<gene>
    <name evidence="1" type="ORF">ABB05_07455</name>
</gene>
<comment type="caution">
    <text evidence="1">The sequence shown here is derived from an EMBL/GenBank/DDBJ whole genome shotgun (WGS) entry which is preliminary data.</text>
</comment>
<keyword evidence="2" id="KW-1185">Reference proteome</keyword>
<evidence type="ECO:0000313" key="2">
    <source>
        <dbReference type="Proteomes" id="UP000077881"/>
    </source>
</evidence>
<sequence length="109" mass="12784">MQINLNQLRAIMKKSGIPVYRDSAPTTAEYPYIVYEYVNETHKRVSNRVIKSLPLYQIAIITDGTESDYEPLKEVFNRYGVQYDMFFGIPFDENDDTIMQFITNVRCVQ</sequence>
<dbReference type="Proteomes" id="UP000077881">
    <property type="component" value="Unassembled WGS sequence"/>
</dbReference>
<dbReference type="STRING" id="217031.ABB05_07455"/>
<dbReference type="OrthoDB" id="2186654at2"/>